<organism evidence="2 3">
    <name type="scientific">Thermogutta terrifontis</name>
    <dbReference type="NCBI Taxonomy" id="1331910"/>
    <lineage>
        <taxon>Bacteria</taxon>
        <taxon>Pseudomonadati</taxon>
        <taxon>Planctomycetota</taxon>
        <taxon>Planctomycetia</taxon>
        <taxon>Pirellulales</taxon>
        <taxon>Thermoguttaceae</taxon>
        <taxon>Thermogutta</taxon>
    </lineage>
</organism>
<dbReference type="PANTHER" id="PTHR48079:SF6">
    <property type="entry name" value="NAD(P)-BINDING DOMAIN-CONTAINING PROTEIN-RELATED"/>
    <property type="match status" value="1"/>
</dbReference>
<dbReference type="GO" id="GO:0004029">
    <property type="term" value="F:aldehyde dehydrogenase (NAD+) activity"/>
    <property type="evidence" value="ECO:0007669"/>
    <property type="project" value="TreeGrafter"/>
</dbReference>
<dbReference type="InterPro" id="IPR036291">
    <property type="entry name" value="NAD(P)-bd_dom_sf"/>
</dbReference>
<proteinExistence type="predicted"/>
<dbReference type="InterPro" id="IPR001509">
    <property type="entry name" value="Epimerase_deHydtase"/>
</dbReference>
<dbReference type="GO" id="GO:0005737">
    <property type="term" value="C:cytoplasm"/>
    <property type="evidence" value="ECO:0007669"/>
    <property type="project" value="TreeGrafter"/>
</dbReference>
<evidence type="ECO:0000259" key="1">
    <source>
        <dbReference type="Pfam" id="PF01370"/>
    </source>
</evidence>
<dbReference type="Proteomes" id="UP000215086">
    <property type="component" value="Chromosome"/>
</dbReference>
<dbReference type="EC" id="5.1.3.2" evidence="2"/>
<evidence type="ECO:0000313" key="3">
    <source>
        <dbReference type="Proteomes" id="UP000215086"/>
    </source>
</evidence>
<dbReference type="Gene3D" id="3.40.50.720">
    <property type="entry name" value="NAD(P)-binding Rossmann-like Domain"/>
    <property type="match status" value="1"/>
</dbReference>
<sequence length="237" mass="26442">MSPPPVVVIVSSLAAAGPVRKGREPHREGEPSYPVSWYGKSKRAGELVAEKYAGELPITIVRPPIILGEWDKDGLEMFKPIARTGVHLVPGYRRKYYSVVYAGDLAELLVTAAERAERLPKPDGSTDKGQGYYYAAFDECPSYGELGKLMGKALGRRTLVIPVAPPVVWTVALLGELTAHLRRRPVVFHLDKAREALAGSWMCSAQKAREQLGFSTPKTLLERLEQTVKWYRREKWL</sequence>
<dbReference type="SUPFAM" id="SSF51735">
    <property type="entry name" value="NAD(P)-binding Rossmann-fold domains"/>
    <property type="match status" value="1"/>
</dbReference>
<name>A0A286RJ28_9BACT</name>
<evidence type="ECO:0000313" key="2">
    <source>
        <dbReference type="EMBL" id="ASV75963.1"/>
    </source>
</evidence>
<dbReference type="Pfam" id="PF01370">
    <property type="entry name" value="Epimerase"/>
    <property type="match status" value="1"/>
</dbReference>
<feature type="domain" description="NAD-dependent epimerase/dehydratase" evidence="1">
    <location>
        <begin position="6"/>
        <end position="122"/>
    </location>
</feature>
<dbReference type="KEGG" id="ttf:THTE_3361"/>
<protein>
    <submittedName>
        <fullName evidence="2">UDP-glucose 4-epimerase</fullName>
        <ecNumber evidence="2">5.1.3.2</ecNumber>
    </submittedName>
</protein>
<reference evidence="2 3" key="1">
    <citation type="journal article" name="Front. Microbiol.">
        <title>Sugar Metabolism of the First Thermophilic Planctomycete Thermogutta terrifontis: Comparative Genomic and Transcriptomic Approaches.</title>
        <authorList>
            <person name="Elcheninov A.G."/>
            <person name="Menzel P."/>
            <person name="Gudbergsdottir S.R."/>
            <person name="Slesarev A.I."/>
            <person name="Kadnikov V.V."/>
            <person name="Krogh A."/>
            <person name="Bonch-Osmolovskaya E.A."/>
            <person name="Peng X."/>
            <person name="Kublanov I.V."/>
        </authorList>
    </citation>
    <scope>NUCLEOTIDE SEQUENCE [LARGE SCALE GENOMIC DNA]</scope>
    <source>
        <strain evidence="2 3">R1</strain>
    </source>
</reference>
<dbReference type="PANTHER" id="PTHR48079">
    <property type="entry name" value="PROTEIN YEEZ"/>
    <property type="match status" value="1"/>
</dbReference>
<keyword evidence="2" id="KW-0413">Isomerase</keyword>
<dbReference type="EMBL" id="CP018477">
    <property type="protein sequence ID" value="ASV75963.1"/>
    <property type="molecule type" value="Genomic_DNA"/>
</dbReference>
<keyword evidence="3" id="KW-1185">Reference proteome</keyword>
<gene>
    <name evidence="2" type="ORF">THTE_3361</name>
</gene>
<accession>A0A286RJ28</accession>
<dbReference type="InterPro" id="IPR051783">
    <property type="entry name" value="NAD(P)-dependent_oxidoreduct"/>
</dbReference>
<dbReference type="AlphaFoldDB" id="A0A286RJ28"/>
<dbReference type="GO" id="GO:0003978">
    <property type="term" value="F:UDP-glucose 4-epimerase activity"/>
    <property type="evidence" value="ECO:0007669"/>
    <property type="project" value="UniProtKB-EC"/>
</dbReference>